<dbReference type="SMART" id="SM00674">
    <property type="entry name" value="CENPB"/>
    <property type="match status" value="1"/>
</dbReference>
<name>A0A6P4IYR4_DROKI</name>
<dbReference type="RefSeq" id="XP_017027458.1">
    <property type="nucleotide sequence ID" value="XM_017171969.3"/>
</dbReference>
<comment type="subcellular location">
    <subcellularLocation>
        <location evidence="1">Nucleus</location>
    </subcellularLocation>
</comment>
<evidence type="ECO:0000313" key="4">
    <source>
        <dbReference type="Proteomes" id="UP001652661"/>
    </source>
</evidence>
<sequence>MSQVRRNPLSQHGAHIDELVFDWFSLTRKDNVPISGQFVREKAREIAVQMGYDGFSASPGWLQKWRKRHNINYNETGDSLDVQEFETILVKSEPLSNREDDDLSSVDLVKPIYSIEEAMMQLARLKEFVKDDFISYQQLVSLENQWSWKWNNFKKGVP</sequence>
<dbReference type="GO" id="GO:0005634">
    <property type="term" value="C:nucleus"/>
    <property type="evidence" value="ECO:0007669"/>
    <property type="project" value="UniProtKB-SubCell"/>
</dbReference>
<reference evidence="4" key="1">
    <citation type="submission" date="2025-05" db="UniProtKB">
        <authorList>
            <consortium name="RefSeq"/>
        </authorList>
    </citation>
    <scope>NUCLEOTIDE SEQUENCE [LARGE SCALE GENOMIC DNA]</scope>
    <source>
        <strain evidence="4">14028-0561.14</strain>
    </source>
</reference>
<dbReference type="PANTHER" id="PTHR19303">
    <property type="entry name" value="TRANSPOSON"/>
    <property type="match status" value="1"/>
</dbReference>
<dbReference type="AlphaFoldDB" id="A0A6P4IYR4"/>
<dbReference type="PANTHER" id="PTHR19303:SF73">
    <property type="entry name" value="PROTEIN PDC2"/>
    <property type="match status" value="1"/>
</dbReference>
<dbReference type="SUPFAM" id="SSF46689">
    <property type="entry name" value="Homeodomain-like"/>
    <property type="match status" value="1"/>
</dbReference>
<dbReference type="Proteomes" id="UP001652661">
    <property type="component" value="Chromosome 2R"/>
</dbReference>
<reference evidence="5" key="2">
    <citation type="submission" date="2025-08" db="UniProtKB">
        <authorList>
            <consortium name="RefSeq"/>
        </authorList>
    </citation>
    <scope>IDENTIFICATION</scope>
    <source>
        <strain evidence="5">14028-0561.14</strain>
        <tissue evidence="5">Whole fly</tissue>
    </source>
</reference>
<keyword evidence="4" id="KW-1185">Reference proteome</keyword>
<dbReference type="InterPro" id="IPR009057">
    <property type="entry name" value="Homeodomain-like_sf"/>
</dbReference>
<proteinExistence type="predicted"/>
<dbReference type="InterPro" id="IPR050863">
    <property type="entry name" value="CenT-Element_Derived"/>
</dbReference>
<dbReference type="InterPro" id="IPR006600">
    <property type="entry name" value="HTH_CenpB_DNA-bd_dom"/>
</dbReference>
<dbReference type="GO" id="GO:0003677">
    <property type="term" value="F:DNA binding"/>
    <property type="evidence" value="ECO:0007669"/>
    <property type="project" value="UniProtKB-KW"/>
</dbReference>
<evidence type="ECO:0000256" key="2">
    <source>
        <dbReference type="ARBA" id="ARBA00023125"/>
    </source>
</evidence>
<dbReference type="Pfam" id="PF03221">
    <property type="entry name" value="HTH_Tnp_Tc5"/>
    <property type="match status" value="1"/>
</dbReference>
<evidence type="ECO:0000313" key="5">
    <source>
        <dbReference type="RefSeq" id="XP_017027458.1"/>
    </source>
</evidence>
<organism evidence="4 5">
    <name type="scientific">Drosophila kikkawai</name>
    <name type="common">Fruit fly</name>
    <dbReference type="NCBI Taxonomy" id="30033"/>
    <lineage>
        <taxon>Eukaryota</taxon>
        <taxon>Metazoa</taxon>
        <taxon>Ecdysozoa</taxon>
        <taxon>Arthropoda</taxon>
        <taxon>Hexapoda</taxon>
        <taxon>Insecta</taxon>
        <taxon>Pterygota</taxon>
        <taxon>Neoptera</taxon>
        <taxon>Endopterygota</taxon>
        <taxon>Diptera</taxon>
        <taxon>Brachycera</taxon>
        <taxon>Muscomorpha</taxon>
        <taxon>Ephydroidea</taxon>
        <taxon>Drosophilidae</taxon>
        <taxon>Drosophila</taxon>
        <taxon>Sophophora</taxon>
    </lineage>
</organism>
<dbReference type="OrthoDB" id="9909311at2759"/>
<protein>
    <submittedName>
        <fullName evidence="5">Uncharacterized protein cag isoform X2</fullName>
    </submittedName>
</protein>
<accession>A0A6P4IYR4</accession>
<evidence type="ECO:0000256" key="1">
    <source>
        <dbReference type="ARBA" id="ARBA00004123"/>
    </source>
</evidence>
<feature type="domain" description="HTH CENPB-type" evidence="3">
    <location>
        <begin position="4"/>
        <end position="75"/>
    </location>
</feature>
<dbReference type="Gene3D" id="1.10.10.60">
    <property type="entry name" value="Homeodomain-like"/>
    <property type="match status" value="1"/>
</dbReference>
<evidence type="ECO:0000259" key="3">
    <source>
        <dbReference type="PROSITE" id="PS51253"/>
    </source>
</evidence>
<dbReference type="PROSITE" id="PS51253">
    <property type="entry name" value="HTH_CENPB"/>
    <property type="match status" value="1"/>
</dbReference>
<gene>
    <name evidence="5" type="primary">cag</name>
</gene>
<keyword evidence="2" id="KW-0238">DNA-binding</keyword>